<keyword evidence="6" id="KW-1185">Reference proteome</keyword>
<dbReference type="InterPro" id="IPR002938">
    <property type="entry name" value="FAD-bd"/>
</dbReference>
<sequence>MSVLVVGAGPAGLTLACALLTQGVEVRIIDRADGPARTSRAMVVQPRGVEVLQRIGALADLPERAIGVHTMAIHADGRRIATIGVADLFRRNGIRPPLLISQADVEAALRRRLDDLGGRVEWATGLEQAVQRDDGVTIELSSGASQRVDWLIGCDGAHSTVREAAGIGFPGSSVNEHFLLADVHTDFSGDRETTRTWVHHDGLLAMFPLPGNDLWRLIADVTLADDERLSDTEILDRLRHAVVERAGLDDVRIGSADWVSNFRISERLAERYRNGRLLIIGDAAHIHSPLGGQGMNTGIGDAENLAWKLALVVQGRADPSLLDTVEAERRPIAKEVIASTRLVTRLGLARNPVVGAVRKFVLPRIAAIGFVQNMIAERASQMRVTYRSGPLGGGNRKGLSPGDPVPDLEPTTDWTVRGPAHAVAPHVAALQKRFGAVTVAAPPKLREVLVVRPDGHLAWHSGVTARGVTARGDGSTSLDAWLDEMLGKSV</sequence>
<accession>A0A5A7SH15</accession>
<reference evidence="5 6" key="1">
    <citation type="submission" date="2019-07" db="EMBL/GenBank/DDBJ databases">
        <title>Rhodococcus cavernicolus sp. nov., isolated from a cave.</title>
        <authorList>
            <person name="Lee S.D."/>
        </authorList>
    </citation>
    <scope>NUCLEOTIDE SEQUENCE [LARGE SCALE GENOMIC DNA]</scope>
    <source>
        <strain evidence="5 6">C1-24</strain>
    </source>
</reference>
<dbReference type="RefSeq" id="WP_149428454.1">
    <property type="nucleotide sequence ID" value="NZ_VLNY01000001.1"/>
</dbReference>
<dbReference type="OrthoDB" id="8670884at2"/>
<dbReference type="PANTHER" id="PTHR43004:SF19">
    <property type="entry name" value="BINDING MONOOXYGENASE, PUTATIVE (JCVI)-RELATED"/>
    <property type="match status" value="1"/>
</dbReference>
<dbReference type="AlphaFoldDB" id="A0A5A7SH15"/>
<dbReference type="Gene3D" id="3.30.70.2450">
    <property type="match status" value="1"/>
</dbReference>
<evidence type="ECO:0000259" key="4">
    <source>
        <dbReference type="Pfam" id="PF01494"/>
    </source>
</evidence>
<dbReference type="SUPFAM" id="SSF51905">
    <property type="entry name" value="FAD/NAD(P)-binding domain"/>
    <property type="match status" value="1"/>
</dbReference>
<dbReference type="Gene3D" id="3.50.50.60">
    <property type="entry name" value="FAD/NAD(P)-binding domain"/>
    <property type="match status" value="1"/>
</dbReference>
<feature type="domain" description="FAD-binding" evidence="4">
    <location>
        <begin position="2"/>
        <end position="338"/>
    </location>
</feature>
<evidence type="ECO:0000313" key="6">
    <source>
        <dbReference type="Proteomes" id="UP000322244"/>
    </source>
</evidence>
<name>A0A5A7SH15_9NOCA</name>
<keyword evidence="2" id="KW-0285">Flavoprotein</keyword>
<keyword evidence="3" id="KW-0274">FAD</keyword>
<dbReference type="PRINTS" id="PR00420">
    <property type="entry name" value="RNGMNOXGNASE"/>
</dbReference>
<dbReference type="PANTHER" id="PTHR43004">
    <property type="entry name" value="TRK SYSTEM POTASSIUM UPTAKE PROTEIN"/>
    <property type="match status" value="1"/>
</dbReference>
<comment type="caution">
    <text evidence="5">The sequence shown here is derived from an EMBL/GenBank/DDBJ whole genome shotgun (WGS) entry which is preliminary data.</text>
</comment>
<evidence type="ECO:0000313" key="5">
    <source>
        <dbReference type="EMBL" id="KAA0024679.1"/>
    </source>
</evidence>
<protein>
    <submittedName>
        <fullName evidence="5">Oxygenase</fullName>
    </submittedName>
</protein>
<dbReference type="InterPro" id="IPR036188">
    <property type="entry name" value="FAD/NAD-bd_sf"/>
</dbReference>
<comment type="cofactor">
    <cofactor evidence="1">
        <name>FAD</name>
        <dbReference type="ChEBI" id="CHEBI:57692"/>
    </cofactor>
</comment>
<evidence type="ECO:0000256" key="2">
    <source>
        <dbReference type="ARBA" id="ARBA00022630"/>
    </source>
</evidence>
<proteinExistence type="predicted"/>
<dbReference type="GO" id="GO:0016709">
    <property type="term" value="F:oxidoreductase activity, acting on paired donors, with incorporation or reduction of molecular oxygen, NAD(P)H as one donor, and incorporation of one atom of oxygen"/>
    <property type="evidence" value="ECO:0007669"/>
    <property type="project" value="UniProtKB-ARBA"/>
</dbReference>
<organism evidence="5 6">
    <name type="scientific">Antrihabitans cavernicola</name>
    <dbReference type="NCBI Taxonomy" id="2495913"/>
    <lineage>
        <taxon>Bacteria</taxon>
        <taxon>Bacillati</taxon>
        <taxon>Actinomycetota</taxon>
        <taxon>Actinomycetes</taxon>
        <taxon>Mycobacteriales</taxon>
        <taxon>Nocardiaceae</taxon>
        <taxon>Antrihabitans</taxon>
    </lineage>
</organism>
<dbReference type="EMBL" id="VLNY01000001">
    <property type="protein sequence ID" value="KAA0024679.1"/>
    <property type="molecule type" value="Genomic_DNA"/>
</dbReference>
<dbReference type="GO" id="GO:0071949">
    <property type="term" value="F:FAD binding"/>
    <property type="evidence" value="ECO:0007669"/>
    <property type="project" value="InterPro"/>
</dbReference>
<dbReference type="InterPro" id="IPR050641">
    <property type="entry name" value="RIFMO-like"/>
</dbReference>
<dbReference type="Pfam" id="PF01494">
    <property type="entry name" value="FAD_binding_3"/>
    <property type="match status" value="1"/>
</dbReference>
<dbReference type="Proteomes" id="UP000322244">
    <property type="component" value="Unassembled WGS sequence"/>
</dbReference>
<evidence type="ECO:0000256" key="3">
    <source>
        <dbReference type="ARBA" id="ARBA00022827"/>
    </source>
</evidence>
<evidence type="ECO:0000256" key="1">
    <source>
        <dbReference type="ARBA" id="ARBA00001974"/>
    </source>
</evidence>
<gene>
    <name evidence="5" type="ORF">FOY51_01680</name>
</gene>